<dbReference type="Pfam" id="PF06445">
    <property type="entry name" value="GyrI-like"/>
    <property type="match status" value="1"/>
</dbReference>
<proteinExistence type="predicted"/>
<evidence type="ECO:0000259" key="1">
    <source>
        <dbReference type="SMART" id="SM00871"/>
    </source>
</evidence>
<dbReference type="SMART" id="SM00871">
    <property type="entry name" value="AraC_E_bind"/>
    <property type="match status" value="1"/>
</dbReference>
<dbReference type="InterPro" id="IPR011256">
    <property type="entry name" value="Reg_factor_effector_dom_sf"/>
</dbReference>
<dbReference type="Gene3D" id="3.20.80.10">
    <property type="entry name" value="Regulatory factor, effector binding domain"/>
    <property type="match status" value="1"/>
</dbReference>
<dbReference type="RefSeq" id="WP_199019135.1">
    <property type="nucleotide sequence ID" value="NZ_JAELUP010000033.1"/>
</dbReference>
<evidence type="ECO:0000313" key="3">
    <source>
        <dbReference type="Proteomes" id="UP000640274"/>
    </source>
</evidence>
<organism evidence="2 3">
    <name type="scientific">Paenibacillus roseus</name>
    <dbReference type="NCBI Taxonomy" id="2798579"/>
    <lineage>
        <taxon>Bacteria</taxon>
        <taxon>Bacillati</taxon>
        <taxon>Bacillota</taxon>
        <taxon>Bacilli</taxon>
        <taxon>Bacillales</taxon>
        <taxon>Paenibacillaceae</taxon>
        <taxon>Paenibacillus</taxon>
    </lineage>
</organism>
<sequence length="153" mass="17493">MDNCMLVKKPSLHLAGISHSGPYSSFPDEVIRLRDKFLARKHELGNYSKSPALVCPHYGNEVFATYWVCYEVGQLEHTPPDMVQFTIPEHSYAMINCTTQRFGEGYERLLVWMKEQGLKKAEQAVSIEVYHFDEHLEEGLVDILIPVEAPHGD</sequence>
<dbReference type="Proteomes" id="UP000640274">
    <property type="component" value="Unassembled WGS sequence"/>
</dbReference>
<comment type="caution">
    <text evidence="2">The sequence shown here is derived from an EMBL/GenBank/DDBJ whole genome shotgun (WGS) entry which is preliminary data.</text>
</comment>
<reference evidence="2" key="1">
    <citation type="submission" date="2020-12" db="EMBL/GenBank/DDBJ databases">
        <authorList>
            <person name="Huq M.A."/>
        </authorList>
    </citation>
    <scope>NUCLEOTIDE SEQUENCE</scope>
    <source>
        <strain evidence="2">MAHUQ-46</strain>
    </source>
</reference>
<evidence type="ECO:0000313" key="2">
    <source>
        <dbReference type="EMBL" id="MBJ6361580.1"/>
    </source>
</evidence>
<dbReference type="InterPro" id="IPR029442">
    <property type="entry name" value="GyrI-like"/>
</dbReference>
<keyword evidence="3" id="KW-1185">Reference proteome</keyword>
<feature type="domain" description="AraC effector-binding" evidence="1">
    <location>
        <begin position="2"/>
        <end position="148"/>
    </location>
</feature>
<name>A0A934J738_9BACL</name>
<accession>A0A934J738</accession>
<dbReference type="AlphaFoldDB" id="A0A934J738"/>
<dbReference type="SUPFAM" id="SSF55136">
    <property type="entry name" value="Probable bacterial effector-binding domain"/>
    <property type="match status" value="1"/>
</dbReference>
<gene>
    <name evidence="2" type="ORF">JFN88_09735</name>
</gene>
<protein>
    <submittedName>
        <fullName evidence="2">Effector binding domain-containing protein</fullName>
    </submittedName>
</protein>
<dbReference type="EMBL" id="JAELUP010000033">
    <property type="protein sequence ID" value="MBJ6361580.1"/>
    <property type="molecule type" value="Genomic_DNA"/>
</dbReference>
<dbReference type="InterPro" id="IPR010499">
    <property type="entry name" value="AraC_E-bd"/>
</dbReference>